<evidence type="ECO:0000256" key="1">
    <source>
        <dbReference type="SAM" id="MobiDB-lite"/>
    </source>
</evidence>
<comment type="caution">
    <text evidence="2">The sequence shown here is derived from an EMBL/GenBank/DDBJ whole genome shotgun (WGS) entry which is preliminary data.</text>
</comment>
<reference evidence="2" key="1">
    <citation type="journal article" date="2020" name="New Phytol.">
        <title>Comparative genomics reveals dynamic genome evolution in host specialist ectomycorrhizal fungi.</title>
        <authorList>
            <person name="Lofgren L.A."/>
            <person name="Nguyen N.H."/>
            <person name="Vilgalys R."/>
            <person name="Ruytinx J."/>
            <person name="Liao H.L."/>
            <person name="Branco S."/>
            <person name="Kuo A."/>
            <person name="LaButti K."/>
            <person name="Lipzen A."/>
            <person name="Andreopoulos W."/>
            <person name="Pangilinan J."/>
            <person name="Riley R."/>
            <person name="Hundley H."/>
            <person name="Na H."/>
            <person name="Barry K."/>
            <person name="Grigoriev I.V."/>
            <person name="Stajich J.E."/>
            <person name="Kennedy P.G."/>
        </authorList>
    </citation>
    <scope>NUCLEOTIDE SEQUENCE</scope>
    <source>
        <strain evidence="2">MN1</strain>
    </source>
</reference>
<dbReference type="RefSeq" id="XP_041190281.1">
    <property type="nucleotide sequence ID" value="XM_041336373.1"/>
</dbReference>
<protein>
    <submittedName>
        <fullName evidence="2">Uncharacterized protein</fullName>
    </submittedName>
</protein>
<dbReference type="GeneID" id="64630390"/>
<name>A0A9P7JAL1_9AGAM</name>
<accession>A0A9P7JAL1</accession>
<feature type="compositionally biased region" description="Polar residues" evidence="1">
    <location>
        <begin position="363"/>
        <end position="378"/>
    </location>
</feature>
<organism evidence="2 3">
    <name type="scientific">Suillus subaureus</name>
    <dbReference type="NCBI Taxonomy" id="48587"/>
    <lineage>
        <taxon>Eukaryota</taxon>
        <taxon>Fungi</taxon>
        <taxon>Dikarya</taxon>
        <taxon>Basidiomycota</taxon>
        <taxon>Agaricomycotina</taxon>
        <taxon>Agaricomycetes</taxon>
        <taxon>Agaricomycetidae</taxon>
        <taxon>Boletales</taxon>
        <taxon>Suillineae</taxon>
        <taxon>Suillaceae</taxon>
        <taxon>Suillus</taxon>
    </lineage>
</organism>
<keyword evidence="3" id="KW-1185">Reference proteome</keyword>
<dbReference type="AlphaFoldDB" id="A0A9P7JAL1"/>
<sequence length="519" mass="57478">MHQATPNFITARQVHALQEQLSIYQAQLTETQLELSKTITERDTIKASFTELISVLRLPDSTDPLSFSLADDTLTGHNKACPSKDSHPKICFWSQADYDKYIENAESGTGTRGKAPWLELEDGRPVTIEQLKAIRKVLRAAWAELVVQKLAPPTWSRICATGKKLVFDIMVKQFPLFLFDHCGWKLELLCITDYSSWRKNNLGTDRNWKDVPGKLSAKEEHIDDLDELEVLELKRTEARAKGNGKRRLSDDSKTLVRQDRLKKPKFDSALSPLLPIELKVDPGTISRPLLSTDAMPLHPDQDSEPGTSANICVPSPIDDCLALENTRITPTYPRDASAPPFGVHLPQPTPQGSSLPRSPLHPTVSTSENKTLPTCHTPGTSRNIQLECADKENEIILQDPLADIFGPNGIAKTVPAPALSPIKKTNDDGPSASNNKLAAKADGKKKMRPGAAKNARNLCAWRWLKQVNETSGTTEEFRMYWAALTPAQQDEYKADAERLQSAGTWTKGSDCAICNGALY</sequence>
<dbReference type="Proteomes" id="UP000807769">
    <property type="component" value="Unassembled WGS sequence"/>
</dbReference>
<feature type="region of interest" description="Disordered" evidence="1">
    <location>
        <begin position="346"/>
        <end position="378"/>
    </location>
</feature>
<dbReference type="EMBL" id="JABBWG010000028">
    <property type="protein sequence ID" value="KAG1811860.1"/>
    <property type="molecule type" value="Genomic_DNA"/>
</dbReference>
<evidence type="ECO:0000313" key="2">
    <source>
        <dbReference type="EMBL" id="KAG1811860.1"/>
    </source>
</evidence>
<dbReference type="OrthoDB" id="2637014at2759"/>
<gene>
    <name evidence="2" type="ORF">BJ212DRAFT_1373696</name>
</gene>
<evidence type="ECO:0000313" key="3">
    <source>
        <dbReference type="Proteomes" id="UP000807769"/>
    </source>
</evidence>
<feature type="region of interest" description="Disordered" evidence="1">
    <location>
        <begin position="423"/>
        <end position="450"/>
    </location>
</feature>
<proteinExistence type="predicted"/>